<dbReference type="InterPro" id="IPR013632">
    <property type="entry name" value="Rad51_C"/>
</dbReference>
<dbReference type="GO" id="GO:0042148">
    <property type="term" value="P:DNA strand invasion"/>
    <property type="evidence" value="ECO:0000318"/>
    <property type="project" value="GO_Central"/>
</dbReference>
<name>A0A9R0HRK1_SPIOL</name>
<dbReference type="GO" id="GO:0005657">
    <property type="term" value="C:replication fork"/>
    <property type="evidence" value="ECO:0000318"/>
    <property type="project" value="GO_Central"/>
</dbReference>
<evidence type="ECO:0000256" key="1">
    <source>
        <dbReference type="ARBA" id="ARBA00004123"/>
    </source>
</evidence>
<keyword evidence="12" id="KW-1185">Reference proteome</keyword>
<accession>A0A9R0HRK1</accession>
<evidence type="ECO:0000259" key="11">
    <source>
        <dbReference type="PROSITE" id="PS50162"/>
    </source>
</evidence>
<keyword evidence="3" id="KW-0547">Nucleotide-binding</keyword>
<dbReference type="AlphaFoldDB" id="A0A9R0HRK1"/>
<reference evidence="12" key="1">
    <citation type="journal article" date="2021" name="Nat. Commun.">
        <title>Genomic analyses provide insights into spinach domestication and the genetic basis of agronomic traits.</title>
        <authorList>
            <person name="Cai X."/>
            <person name="Sun X."/>
            <person name="Xu C."/>
            <person name="Sun H."/>
            <person name="Wang X."/>
            <person name="Ge C."/>
            <person name="Zhang Z."/>
            <person name="Wang Q."/>
            <person name="Fei Z."/>
            <person name="Jiao C."/>
            <person name="Wang Q."/>
        </authorList>
    </citation>
    <scope>NUCLEOTIDE SEQUENCE [LARGE SCALE GENOMIC DNA]</scope>
    <source>
        <strain evidence="12">cv. Varoflay</strain>
    </source>
</reference>
<evidence type="ECO:0000256" key="6">
    <source>
        <dbReference type="ARBA" id="ARBA00023125"/>
    </source>
</evidence>
<comment type="subcellular location">
    <subcellularLocation>
        <location evidence="1">Nucleus</location>
    </subcellularLocation>
</comment>
<evidence type="ECO:0000313" key="12">
    <source>
        <dbReference type="Proteomes" id="UP000813463"/>
    </source>
</evidence>
<evidence type="ECO:0000256" key="3">
    <source>
        <dbReference type="ARBA" id="ARBA00022741"/>
    </source>
</evidence>
<keyword evidence="4" id="KW-0227">DNA damage</keyword>
<evidence type="ECO:0000256" key="8">
    <source>
        <dbReference type="ARBA" id="ARBA00023204"/>
    </source>
</evidence>
<dbReference type="GO" id="GO:0005815">
    <property type="term" value="C:microtubule organizing center"/>
    <property type="evidence" value="ECO:0000318"/>
    <property type="project" value="GO_Central"/>
</dbReference>
<organism evidence="12 13">
    <name type="scientific">Spinacia oleracea</name>
    <name type="common">Spinach</name>
    <dbReference type="NCBI Taxonomy" id="3562"/>
    <lineage>
        <taxon>Eukaryota</taxon>
        <taxon>Viridiplantae</taxon>
        <taxon>Streptophyta</taxon>
        <taxon>Embryophyta</taxon>
        <taxon>Tracheophyta</taxon>
        <taxon>Spermatophyta</taxon>
        <taxon>Magnoliopsida</taxon>
        <taxon>eudicotyledons</taxon>
        <taxon>Gunneridae</taxon>
        <taxon>Pentapetalae</taxon>
        <taxon>Caryophyllales</taxon>
        <taxon>Chenopodiaceae</taxon>
        <taxon>Chenopodioideae</taxon>
        <taxon>Anserineae</taxon>
        <taxon>Spinacia</taxon>
    </lineage>
</organism>
<dbReference type="InterPro" id="IPR020588">
    <property type="entry name" value="RecA_ATP-bd"/>
</dbReference>
<dbReference type="GO" id="GO:0033063">
    <property type="term" value="C:Rad51B-Rad51C-Rad51D-XRCC2 complex"/>
    <property type="evidence" value="ECO:0000318"/>
    <property type="project" value="GO_Central"/>
</dbReference>
<dbReference type="CDD" id="cd19489">
    <property type="entry name" value="Rad51D"/>
    <property type="match status" value="1"/>
</dbReference>
<dbReference type="SUPFAM" id="SSF52540">
    <property type="entry name" value="P-loop containing nucleoside triphosphate hydrolases"/>
    <property type="match status" value="1"/>
</dbReference>
<dbReference type="FunFam" id="3.40.50.300:FF:001665">
    <property type="entry name" value="DNA repair protein RAD51 4"/>
    <property type="match status" value="1"/>
</dbReference>
<comment type="similarity">
    <text evidence="2">Belongs to the RecA family. RAD51 subfamily.</text>
</comment>
<evidence type="ECO:0000256" key="10">
    <source>
        <dbReference type="ARBA" id="ARBA00056000"/>
    </source>
</evidence>
<dbReference type="GO" id="GO:0008094">
    <property type="term" value="F:ATP-dependent activity, acting on DNA"/>
    <property type="evidence" value="ECO:0000318"/>
    <property type="project" value="GO_Central"/>
</dbReference>
<keyword evidence="9" id="KW-0539">Nucleus</keyword>
<dbReference type="InterPro" id="IPR051988">
    <property type="entry name" value="HRR_RAD51_Paralog"/>
</dbReference>
<reference evidence="13" key="2">
    <citation type="submission" date="2025-08" db="UniProtKB">
        <authorList>
            <consortium name="RefSeq"/>
        </authorList>
    </citation>
    <scope>IDENTIFICATION</scope>
    <source>
        <tissue evidence="13">Leaf</tissue>
    </source>
</reference>
<keyword evidence="6" id="KW-0238">DNA-binding</keyword>
<dbReference type="InterPro" id="IPR047323">
    <property type="entry name" value="Rad51D_C"/>
</dbReference>
<dbReference type="GO" id="GO:0003697">
    <property type="term" value="F:single-stranded DNA binding"/>
    <property type="evidence" value="ECO:0000318"/>
    <property type="project" value="GO_Central"/>
</dbReference>
<keyword evidence="8" id="KW-0234">DNA repair</keyword>
<dbReference type="InterPro" id="IPR027417">
    <property type="entry name" value="P-loop_NTPase"/>
</dbReference>
<feature type="domain" description="RecA family profile 1" evidence="11">
    <location>
        <begin position="85"/>
        <end position="260"/>
    </location>
</feature>
<dbReference type="PANTHER" id="PTHR46457:SF1">
    <property type="entry name" value="DNA REPAIR PROTEIN RAD51 HOMOLOG 4"/>
    <property type="match status" value="1"/>
</dbReference>
<dbReference type="GeneID" id="110775389"/>
<dbReference type="Pfam" id="PF08423">
    <property type="entry name" value="Rad51"/>
    <property type="match status" value="1"/>
</dbReference>
<keyword evidence="5" id="KW-0067">ATP-binding</keyword>
<comment type="function">
    <text evidence="10">Involved in the homologous recombination repair (HRR) pathway of double-stranded DNA breaks arising during DNA replication or induced by DNA-damaging agents.</text>
</comment>
<protein>
    <submittedName>
        <fullName evidence="13">DNA repair protein RAD51 homolog 4</fullName>
    </submittedName>
</protein>
<evidence type="ECO:0000313" key="13">
    <source>
        <dbReference type="RefSeq" id="XP_021835692.1"/>
    </source>
</evidence>
<evidence type="ECO:0000256" key="5">
    <source>
        <dbReference type="ARBA" id="ARBA00022840"/>
    </source>
</evidence>
<dbReference type="Proteomes" id="UP000813463">
    <property type="component" value="Chromosome 6"/>
</dbReference>
<dbReference type="OrthoDB" id="336321at2759"/>
<dbReference type="GO" id="GO:0007131">
    <property type="term" value="P:reciprocal meiotic recombination"/>
    <property type="evidence" value="ECO:0000318"/>
    <property type="project" value="GO_Central"/>
</dbReference>
<dbReference type="PROSITE" id="PS50162">
    <property type="entry name" value="RECA_2"/>
    <property type="match status" value="1"/>
</dbReference>
<dbReference type="GO" id="GO:0140664">
    <property type="term" value="F:ATP-dependent DNA damage sensor activity"/>
    <property type="evidence" value="ECO:0007669"/>
    <property type="project" value="InterPro"/>
</dbReference>
<dbReference type="Gene3D" id="3.40.50.300">
    <property type="entry name" value="P-loop containing nucleotide triphosphate hydrolases"/>
    <property type="match status" value="1"/>
</dbReference>
<keyword evidence="7" id="KW-0233">DNA recombination</keyword>
<dbReference type="GO" id="GO:0000724">
    <property type="term" value="P:double-strand break repair via homologous recombination"/>
    <property type="evidence" value="ECO:0000318"/>
    <property type="project" value="GO_Central"/>
</dbReference>
<proteinExistence type="inferred from homology"/>
<evidence type="ECO:0000256" key="9">
    <source>
        <dbReference type="ARBA" id="ARBA00023242"/>
    </source>
</evidence>
<dbReference type="PANTHER" id="PTHR46457">
    <property type="entry name" value="DNA REPAIR PROTEIN RAD51 HOMOLOG 4"/>
    <property type="match status" value="1"/>
</dbReference>
<dbReference type="GO" id="GO:0005524">
    <property type="term" value="F:ATP binding"/>
    <property type="evidence" value="ECO:0007669"/>
    <property type="project" value="UniProtKB-KW"/>
</dbReference>
<evidence type="ECO:0000256" key="7">
    <source>
        <dbReference type="ARBA" id="ARBA00023172"/>
    </source>
</evidence>
<sequence>MGLLKSLEENYPLIDFIFQKFCESRGILTVEDFLIHDLNALISFAWSQPNSLRLKQGIDQLLSIVDNLHRPWLNGVELLKDVQQHKQTLSLAYGGIDPFLHVALREGFVTELVGPSSSGKTQVCLQAAASVAKGYADRVVFIDSGNSFYAPRIANLVNQASFSASEQANNEALQIVMKNILCYPVFDIFSLFDVLHQLELKLKNQMFSVRLLIVDSFSSLIIPLLGGSGPYGHALMISAGNLLKKIAQEYNVRVLVTNHMVAGEGGSAKPALGESWKSIPHARLLLSRDRESNTCTISVIKHPSMAAGNQWKFRICDS</sequence>
<evidence type="ECO:0000256" key="4">
    <source>
        <dbReference type="ARBA" id="ARBA00022763"/>
    </source>
</evidence>
<dbReference type="RefSeq" id="XP_021835692.1">
    <property type="nucleotide sequence ID" value="XM_021980000.2"/>
</dbReference>
<evidence type="ECO:0000256" key="2">
    <source>
        <dbReference type="ARBA" id="ARBA00007095"/>
    </source>
</evidence>
<dbReference type="GO" id="GO:0000723">
    <property type="term" value="P:telomere maintenance"/>
    <property type="evidence" value="ECO:0000318"/>
    <property type="project" value="GO_Central"/>
</dbReference>
<gene>
    <name evidence="13" type="primary">LOC110775389</name>
</gene>
<dbReference type="GO" id="GO:0000400">
    <property type="term" value="F:four-way junction DNA binding"/>
    <property type="evidence" value="ECO:0007669"/>
    <property type="project" value="TreeGrafter"/>
</dbReference>
<dbReference type="KEGG" id="soe:110775389"/>